<accession>A0AA96PY02</accession>
<feature type="compositionally biased region" description="Basic and acidic residues" evidence="1">
    <location>
        <begin position="255"/>
        <end position="267"/>
    </location>
</feature>
<gene>
    <name evidence="2" type="ORF">Ql52_gp020</name>
</gene>
<proteinExistence type="predicted"/>
<dbReference type="EMBL" id="OR260090">
    <property type="protein sequence ID" value="WNV48156.1"/>
    <property type="molecule type" value="Genomic_DNA"/>
</dbReference>
<keyword evidence="3" id="KW-1185">Reference proteome</keyword>
<reference evidence="3" key="1">
    <citation type="journal article" date="2024" name="Viruses">
        <title>New Genera and Species of Caulobacter and Brevundimonas Bacteriophages Provide Insights into Phage Genome Evolution.</title>
        <authorList>
            <person name="Ely B."/>
            <person name="Hils M."/>
            <person name="Clarke A."/>
            <person name="Albert M."/>
            <person name="Holness N."/>
            <person name="Lenski J."/>
            <person name="Mohammadi T."/>
        </authorList>
    </citation>
    <scope>NUCLEOTIDE SEQUENCE [LARGE SCALE GENOMIC DNA]</scope>
</reference>
<evidence type="ECO:0000313" key="3">
    <source>
        <dbReference type="Proteomes" id="UP001301924"/>
    </source>
</evidence>
<dbReference type="Proteomes" id="UP001301924">
    <property type="component" value="Segment"/>
</dbReference>
<feature type="region of interest" description="Disordered" evidence="1">
    <location>
        <begin position="252"/>
        <end position="274"/>
    </location>
</feature>
<evidence type="ECO:0000313" key="2">
    <source>
        <dbReference type="EMBL" id="WNV48156.1"/>
    </source>
</evidence>
<evidence type="ECO:0000256" key="1">
    <source>
        <dbReference type="SAM" id="MobiDB-lite"/>
    </source>
</evidence>
<organism evidence="2 3">
    <name type="scientific">Caulobacter phage Quill_5.2</name>
    <dbReference type="NCBI Taxonomy" id="3075108"/>
    <lineage>
        <taxon>Viruses</taxon>
        <taxon>Duplodnaviria</taxon>
        <taxon>Heunggongvirae</taxon>
        <taxon>Uroviricota</taxon>
        <taxon>Caudoviricetes</taxon>
        <taxon>Autographivirales</taxon>
        <taxon>Autonotataviridae</taxon>
        <taxon>Lullwatervirus</taxon>
        <taxon>Lullwatervirus quill52</taxon>
    </lineage>
</organism>
<sequence>MAYDNEAILALAEGIDLPNQTETVSGGDYERPLPAEGITRLRLIEYIELGKQKKVFKGEEKWVDQVSIGFELSGPKHPPLENGEPQIIRWRDTYSMSDRAKFPKLFAKLNHTGLKTHCAQMLGEAFAGRVYHYQKKDGDGKVIATYANLHSKEDGFSFKGPFRVIEGEDGTEERVAIEVAPVRSKLRLFIFDRATKAMWDSLFIDGRYEDREKDGEVIPGKSKNYWQETIMGAKNWAECPIYDIVSAGGETGIGDAEKPARSTKAADADPLEDM</sequence>
<name>A0AA96PY02_9CAUD</name>
<protein>
    <submittedName>
        <fullName evidence="2">Uncharacterized protein</fullName>
    </submittedName>
</protein>